<accession>G0QJT6</accession>
<dbReference type="EMBL" id="GL983091">
    <property type="protein sequence ID" value="EGR34520.1"/>
    <property type="molecule type" value="Genomic_DNA"/>
</dbReference>
<dbReference type="GeneID" id="14910713"/>
<reference evidence="2 3" key="1">
    <citation type="submission" date="2011-07" db="EMBL/GenBank/DDBJ databases">
        <authorList>
            <person name="Coyne R."/>
            <person name="Brami D."/>
            <person name="Johnson J."/>
            <person name="Hostetler J."/>
            <person name="Hannick L."/>
            <person name="Clark T."/>
            <person name="Cassidy-Hanley D."/>
            <person name="Inman J."/>
        </authorList>
    </citation>
    <scope>NUCLEOTIDE SEQUENCE [LARGE SCALE GENOMIC DNA]</scope>
    <source>
        <strain evidence="2 3">G5</strain>
    </source>
</reference>
<evidence type="ECO:0000313" key="2">
    <source>
        <dbReference type="EMBL" id="EGR34520.1"/>
    </source>
</evidence>
<sequence>MKFIVLLSLLFVAIICSTTEKEQQYNLGGWIRQSNRQWVNSDIVQIALKLCPAPPGFKKSLSKIEIQVVAGRKYRFLIKTENLKLQERGQLNIQLYEDLQEHIELQQCQQSLVAF</sequence>
<evidence type="ECO:0000256" key="1">
    <source>
        <dbReference type="SAM" id="SignalP"/>
    </source>
</evidence>
<dbReference type="RefSeq" id="XP_004039824.1">
    <property type="nucleotide sequence ID" value="XM_004039776.1"/>
</dbReference>
<evidence type="ECO:0000313" key="3">
    <source>
        <dbReference type="Proteomes" id="UP000008983"/>
    </source>
</evidence>
<keyword evidence="3" id="KW-1185">Reference proteome</keyword>
<feature type="signal peptide" evidence="1">
    <location>
        <begin position="1"/>
        <end position="19"/>
    </location>
</feature>
<keyword evidence="1" id="KW-0732">Signal</keyword>
<protein>
    <recommendedName>
        <fullName evidence="4">Cystatin domain-containing protein</fullName>
    </recommendedName>
</protein>
<dbReference type="AlphaFoldDB" id="G0QJT6"/>
<dbReference type="InParanoid" id="G0QJT6"/>
<feature type="chain" id="PRO_5003407785" description="Cystatin domain-containing protein" evidence="1">
    <location>
        <begin position="20"/>
        <end position="115"/>
    </location>
</feature>
<dbReference type="Proteomes" id="UP000008983">
    <property type="component" value="Unassembled WGS sequence"/>
</dbReference>
<evidence type="ECO:0008006" key="4">
    <source>
        <dbReference type="Google" id="ProtNLM"/>
    </source>
</evidence>
<gene>
    <name evidence="2" type="ORF">IMG5_008870</name>
</gene>
<organism evidence="2 3">
    <name type="scientific">Ichthyophthirius multifiliis</name>
    <name type="common">White spot disease agent</name>
    <name type="synonym">Ich</name>
    <dbReference type="NCBI Taxonomy" id="5932"/>
    <lineage>
        <taxon>Eukaryota</taxon>
        <taxon>Sar</taxon>
        <taxon>Alveolata</taxon>
        <taxon>Ciliophora</taxon>
        <taxon>Intramacronucleata</taxon>
        <taxon>Oligohymenophorea</taxon>
        <taxon>Hymenostomatida</taxon>
        <taxon>Ophryoglenina</taxon>
        <taxon>Ichthyophthirius</taxon>
    </lineage>
</organism>
<name>G0QJT6_ICHMU</name>
<proteinExistence type="predicted"/>